<organism evidence="2 3">
    <name type="scientific">Sphaerobolus stellatus (strain SS14)</name>
    <dbReference type="NCBI Taxonomy" id="990650"/>
    <lineage>
        <taxon>Eukaryota</taxon>
        <taxon>Fungi</taxon>
        <taxon>Dikarya</taxon>
        <taxon>Basidiomycota</taxon>
        <taxon>Agaricomycotina</taxon>
        <taxon>Agaricomycetes</taxon>
        <taxon>Phallomycetidae</taxon>
        <taxon>Geastrales</taxon>
        <taxon>Sphaerobolaceae</taxon>
        <taxon>Sphaerobolus</taxon>
    </lineage>
</organism>
<evidence type="ECO:0000313" key="3">
    <source>
        <dbReference type="Proteomes" id="UP000054279"/>
    </source>
</evidence>
<dbReference type="AlphaFoldDB" id="A0A0C9U0F3"/>
<sequence>MRPTTQVHSAAVDIQEVAQRIDESALGSYMMDLFNIDFLGLCTEEDKKKHLKKLRQELLPALWECVPFMSDFTGVPEYDPFDKHRFELDEFDEKHLILYDWHTGDDHLLDVGILMQPVAHIVMHIHSEKMRLSQEGSLINKEQALRALKRSNNTKSISIDYSMTDFEDPSESSEGAYNDISSLMTISDDESCNSRSPISPLPHPPI</sequence>
<keyword evidence="3" id="KW-1185">Reference proteome</keyword>
<gene>
    <name evidence="2" type="ORF">M422DRAFT_277179</name>
</gene>
<dbReference type="EMBL" id="KN838291">
    <property type="protein sequence ID" value="KIJ22402.1"/>
    <property type="molecule type" value="Genomic_DNA"/>
</dbReference>
<dbReference type="HOGENOM" id="CLU_1332680_0_0_1"/>
<dbReference type="Proteomes" id="UP000054279">
    <property type="component" value="Unassembled WGS sequence"/>
</dbReference>
<proteinExistence type="predicted"/>
<evidence type="ECO:0000313" key="2">
    <source>
        <dbReference type="EMBL" id="KIJ22402.1"/>
    </source>
</evidence>
<reference evidence="2 3" key="1">
    <citation type="submission" date="2014-06" db="EMBL/GenBank/DDBJ databases">
        <title>Evolutionary Origins and Diversification of the Mycorrhizal Mutualists.</title>
        <authorList>
            <consortium name="DOE Joint Genome Institute"/>
            <consortium name="Mycorrhizal Genomics Consortium"/>
            <person name="Kohler A."/>
            <person name="Kuo A."/>
            <person name="Nagy L.G."/>
            <person name="Floudas D."/>
            <person name="Copeland A."/>
            <person name="Barry K.W."/>
            <person name="Cichocki N."/>
            <person name="Veneault-Fourrey C."/>
            <person name="LaButti K."/>
            <person name="Lindquist E.A."/>
            <person name="Lipzen A."/>
            <person name="Lundell T."/>
            <person name="Morin E."/>
            <person name="Murat C."/>
            <person name="Riley R."/>
            <person name="Ohm R."/>
            <person name="Sun H."/>
            <person name="Tunlid A."/>
            <person name="Henrissat B."/>
            <person name="Grigoriev I.V."/>
            <person name="Hibbett D.S."/>
            <person name="Martin F."/>
        </authorList>
    </citation>
    <scope>NUCLEOTIDE SEQUENCE [LARGE SCALE GENOMIC DNA]</scope>
    <source>
        <strain evidence="2 3">SS14</strain>
    </source>
</reference>
<feature type="region of interest" description="Disordered" evidence="1">
    <location>
        <begin position="187"/>
        <end position="206"/>
    </location>
</feature>
<evidence type="ECO:0000256" key="1">
    <source>
        <dbReference type="SAM" id="MobiDB-lite"/>
    </source>
</evidence>
<protein>
    <submittedName>
        <fullName evidence="2">Uncharacterized protein</fullName>
    </submittedName>
</protein>
<name>A0A0C9U0F3_SPHS4</name>
<accession>A0A0C9U0F3</accession>